<dbReference type="Pfam" id="PF09903">
    <property type="entry name" value="DUF2130"/>
    <property type="match status" value="1"/>
</dbReference>
<protein>
    <recommendedName>
        <fullName evidence="4">DUF2130 domain-containing protein</fullName>
    </recommendedName>
</protein>
<sequence>MNDTIICPNCKKTIPLTQALSHQIQEKYKEFYKKRLAEEVLKKESELRVQLSDKLKKEIDLEIRDKKNEIEELRNQNKALQDQMLELNRLIRSLKNENERRRLEDEKKLQEKEEEIRREEKKRAGEETRFKFLEYEKKIQDVSKVNEDLKRKLEQGSQQLQGDILELELKNILAREFPYDEIIDVPTGIKGADILQVVKNNFGKTAGIIIWESKRTKAWSDGWIKKLKDDQRRVKAEVAVIVSQTLPDGVKRFDQKDGVWVGDYESIVGLGLLLRNTLLELSAVRSSMVGKQGKKEILWNYLTSVEFRQRLEAVYDSYEQAKTYLEKEKEFFRRKWAREEKNTELLMENLTGMHGDLEAIIGKSLPEVKGKALLDPGNKKDSDRLF</sequence>
<reference evidence="2 3" key="1">
    <citation type="journal article" date="2016" name="Nat. Commun.">
        <title>Thousands of microbial genomes shed light on interconnected biogeochemical processes in an aquifer system.</title>
        <authorList>
            <person name="Anantharaman K."/>
            <person name="Brown C.T."/>
            <person name="Hug L.A."/>
            <person name="Sharon I."/>
            <person name="Castelle C.J."/>
            <person name="Probst A.J."/>
            <person name="Thomas B.C."/>
            <person name="Singh A."/>
            <person name="Wilkins M.J."/>
            <person name="Karaoz U."/>
            <person name="Brodie E.L."/>
            <person name="Williams K.H."/>
            <person name="Hubbard S.S."/>
            <person name="Banfield J.F."/>
        </authorList>
    </citation>
    <scope>NUCLEOTIDE SEQUENCE [LARGE SCALE GENOMIC DNA]</scope>
</reference>
<organism evidence="2 3">
    <name type="scientific">Candidatus Roizmanbacteria bacterium RIFCSPHIGHO2_01_FULL_39_12c</name>
    <dbReference type="NCBI Taxonomy" id="1802031"/>
    <lineage>
        <taxon>Bacteria</taxon>
        <taxon>Candidatus Roizmaniibacteriota</taxon>
    </lineage>
</organism>
<comment type="caution">
    <text evidence="2">The sequence shown here is derived from an EMBL/GenBank/DDBJ whole genome shotgun (WGS) entry which is preliminary data.</text>
</comment>
<dbReference type="InterPro" id="IPR019219">
    <property type="entry name" value="DUF2130"/>
</dbReference>
<name>A0A1F7GBK1_9BACT</name>
<feature type="region of interest" description="Disordered" evidence="1">
    <location>
        <begin position="101"/>
        <end position="120"/>
    </location>
</feature>
<evidence type="ECO:0000313" key="2">
    <source>
        <dbReference type="EMBL" id="OGK16227.1"/>
    </source>
</evidence>
<accession>A0A1F7GBK1</accession>
<dbReference type="Proteomes" id="UP000177208">
    <property type="component" value="Unassembled WGS sequence"/>
</dbReference>
<dbReference type="AlphaFoldDB" id="A0A1F7GBK1"/>
<evidence type="ECO:0000256" key="1">
    <source>
        <dbReference type="SAM" id="MobiDB-lite"/>
    </source>
</evidence>
<gene>
    <name evidence="2" type="ORF">A2774_04550</name>
</gene>
<dbReference type="EMBL" id="MFZG01000025">
    <property type="protein sequence ID" value="OGK16227.1"/>
    <property type="molecule type" value="Genomic_DNA"/>
</dbReference>
<evidence type="ECO:0000313" key="3">
    <source>
        <dbReference type="Proteomes" id="UP000177208"/>
    </source>
</evidence>
<proteinExistence type="predicted"/>
<evidence type="ECO:0008006" key="4">
    <source>
        <dbReference type="Google" id="ProtNLM"/>
    </source>
</evidence>